<dbReference type="EMBL" id="LN681225">
    <property type="protein sequence ID" value="CEK11475.1"/>
    <property type="molecule type" value="Genomic_DNA"/>
</dbReference>
<dbReference type="HOGENOM" id="CLU_017958_0_0_6"/>
<gene>
    <name evidence="3" type="ORF">LHA_2462</name>
</gene>
<dbReference type="PATRIC" id="fig|449.7.peg.4"/>
<dbReference type="KEGG" id="lha:LHA_2462"/>
<reference evidence="4" key="1">
    <citation type="submission" date="2014-09" db="EMBL/GenBank/DDBJ databases">
        <authorList>
            <person name="Gomez-Valero L."/>
        </authorList>
    </citation>
    <scope>NUCLEOTIDE SEQUENCE [LARGE SCALE GENOMIC DNA]</scope>
    <source>
        <strain evidence="4">ATCC35250</strain>
    </source>
</reference>
<organism evidence="3 4">
    <name type="scientific">Legionella hackeliae</name>
    <dbReference type="NCBI Taxonomy" id="449"/>
    <lineage>
        <taxon>Bacteria</taxon>
        <taxon>Pseudomonadati</taxon>
        <taxon>Pseudomonadota</taxon>
        <taxon>Gammaproteobacteria</taxon>
        <taxon>Legionellales</taxon>
        <taxon>Legionellaceae</taxon>
        <taxon>Legionella</taxon>
    </lineage>
</organism>
<name>A0A0A8URI1_LEGHA</name>
<dbReference type="AlphaFoldDB" id="A0A0A8URI1"/>
<accession>A0A0A8URI1</accession>
<proteinExistence type="predicted"/>
<feature type="transmembrane region" description="Helical" evidence="2">
    <location>
        <begin position="700"/>
        <end position="721"/>
    </location>
</feature>
<dbReference type="RefSeq" id="WP_052673701.1">
    <property type="nucleotide sequence ID" value="NZ_LN681225.1"/>
</dbReference>
<keyword evidence="2" id="KW-0812">Transmembrane</keyword>
<dbReference type="OrthoDB" id="5650266at2"/>
<dbReference type="Proteomes" id="UP000032803">
    <property type="component" value="Chromosome I"/>
</dbReference>
<evidence type="ECO:0000256" key="2">
    <source>
        <dbReference type="SAM" id="Phobius"/>
    </source>
</evidence>
<sequence length="828" mass="90774">MPTVKQLAESQAIYMQYLLERAKKKAATATNLPFDPQGRVLIDVTLTMEDWANIAASVNVFNERDISVAELKKELRIDTKAAETTTTVSLDIAQDKHLAKQFDTQLENTLKQNKVADKKITAIQKALQTQPKGSIIALQQEFHFHLGLASRVYQKADRNFEGKEQELQRAHEAAVKEVNQLVLAAYAKALEKSIDKNGHINVKKLNEALDKARKNITPQAHTILMKQVVAKTGVILTKPDESTLKHLAEETTATPNDVLHTSHEQELAMLIRGTESTAHHRQQGEEFSHRQLITQVLTADGIKPNIHPRIQIRTPSPVVKTGLQEKEYIDDVALKFNTITTDYSLKENLSGGQAGGKPKAFIYNSLTAINDSLGDTGGNLQTQSAHHILKGAHTYNAQQLTENNKPVFCFVQNISVNGFGDHLGYNSGDALTEESTIMTEMAILHTLYDTVSVEQQEKIRSIFSLYNEFLNNRKQDEYFSSSPQGKGAIAEIQDLKNLWKTGLEKIDNTFVAQAQNSLKLLIANDLHFNHDYAKLIQSLSVFVEEASLVGCKSGNERAQAINGRVSILDAVLNAEHLTNDGKAIKESVEKFSTADSQNINEVADRLKLALDTVYNKIGLQTAASIVSLVDQGASAKVEAKPGHPFYVSRNYAEEKASVLPNLQQTKAGAMQAHKGLASSMASAWSGHPVSWWSRMKSSPLGIVGAIVGTIAFPVAIVVALVSSYQNSNAKASTIAENIQLQTQYKPEPININGGSDRVMQNAGLNHTDSSESLGVEVTEGTSSTLDSTVNPNQKPSSTPTVDYKRALDTITKSTDNDDLKPPSLQSNM</sequence>
<keyword evidence="2" id="KW-1133">Transmembrane helix</keyword>
<feature type="compositionally biased region" description="Polar residues" evidence="1">
    <location>
        <begin position="762"/>
        <end position="772"/>
    </location>
</feature>
<evidence type="ECO:0000313" key="4">
    <source>
        <dbReference type="Proteomes" id="UP000032803"/>
    </source>
</evidence>
<feature type="region of interest" description="Disordered" evidence="1">
    <location>
        <begin position="760"/>
        <end position="804"/>
    </location>
</feature>
<keyword evidence="2" id="KW-0472">Membrane</keyword>
<keyword evidence="4" id="KW-1185">Reference proteome</keyword>
<feature type="compositionally biased region" description="Polar residues" evidence="1">
    <location>
        <begin position="779"/>
        <end position="800"/>
    </location>
</feature>
<protein>
    <submittedName>
        <fullName evidence="3">Uncharacterized protein</fullName>
    </submittedName>
</protein>
<evidence type="ECO:0000256" key="1">
    <source>
        <dbReference type="SAM" id="MobiDB-lite"/>
    </source>
</evidence>
<evidence type="ECO:0000313" key="3">
    <source>
        <dbReference type="EMBL" id="CEK11475.1"/>
    </source>
</evidence>